<evidence type="ECO:0000313" key="2">
    <source>
        <dbReference type="EMBL" id="MQM19461.1"/>
    </source>
</evidence>
<proteinExistence type="predicted"/>
<comment type="caution">
    <text evidence="2">The sequence shown here is derived from an EMBL/GenBank/DDBJ whole genome shotgun (WGS) entry which is preliminary data.</text>
</comment>
<organism evidence="2 3">
    <name type="scientific">Colocasia esculenta</name>
    <name type="common">Wild taro</name>
    <name type="synonym">Arum esculentum</name>
    <dbReference type="NCBI Taxonomy" id="4460"/>
    <lineage>
        <taxon>Eukaryota</taxon>
        <taxon>Viridiplantae</taxon>
        <taxon>Streptophyta</taxon>
        <taxon>Embryophyta</taxon>
        <taxon>Tracheophyta</taxon>
        <taxon>Spermatophyta</taxon>
        <taxon>Magnoliopsida</taxon>
        <taxon>Liliopsida</taxon>
        <taxon>Araceae</taxon>
        <taxon>Aroideae</taxon>
        <taxon>Colocasieae</taxon>
        <taxon>Colocasia</taxon>
    </lineage>
</organism>
<sequence>IMAPKIDFIDEINPFKETWKIKVKVTTLWNTTKFNNPEEVFSIDFILIDENESNENLELDESIKHGEQITDVDTISASVN</sequence>
<name>A0A843XJU2_COLES</name>
<dbReference type="EMBL" id="NMUH01008933">
    <property type="protein sequence ID" value="MQM19461.1"/>
    <property type="molecule type" value="Genomic_DNA"/>
</dbReference>
<dbReference type="Proteomes" id="UP000652761">
    <property type="component" value="Unassembled WGS sequence"/>
</dbReference>
<reference evidence="2" key="1">
    <citation type="submission" date="2017-07" db="EMBL/GenBank/DDBJ databases">
        <title>Taro Niue Genome Assembly and Annotation.</title>
        <authorList>
            <person name="Atibalentja N."/>
            <person name="Keating K."/>
            <person name="Fields C.J."/>
        </authorList>
    </citation>
    <scope>NUCLEOTIDE SEQUENCE</scope>
    <source>
        <strain evidence="2">Niue_2</strain>
        <tissue evidence="2">Leaf</tissue>
    </source>
</reference>
<protein>
    <recommendedName>
        <fullName evidence="1">Replication protein A 70 kDa DNA-binding subunit B/D first OB fold domain-containing protein</fullName>
    </recommendedName>
</protein>
<feature type="non-terminal residue" evidence="2">
    <location>
        <position position="1"/>
    </location>
</feature>
<dbReference type="Pfam" id="PF02721">
    <property type="entry name" value="DUF223"/>
    <property type="match status" value="1"/>
</dbReference>
<evidence type="ECO:0000313" key="3">
    <source>
        <dbReference type="Proteomes" id="UP000652761"/>
    </source>
</evidence>
<dbReference type="InterPro" id="IPR012340">
    <property type="entry name" value="NA-bd_OB-fold"/>
</dbReference>
<gene>
    <name evidence="2" type="ORF">Taro_052466</name>
</gene>
<keyword evidence="3" id="KW-1185">Reference proteome</keyword>
<dbReference type="OrthoDB" id="1743930at2759"/>
<evidence type="ECO:0000259" key="1">
    <source>
        <dbReference type="Pfam" id="PF02721"/>
    </source>
</evidence>
<feature type="domain" description="Replication protein A 70 kDa DNA-binding subunit B/D first OB fold" evidence="1">
    <location>
        <begin position="7"/>
        <end position="52"/>
    </location>
</feature>
<dbReference type="AlphaFoldDB" id="A0A843XJU2"/>
<accession>A0A843XJU2</accession>
<dbReference type="Gene3D" id="2.40.50.140">
    <property type="entry name" value="Nucleic acid-binding proteins"/>
    <property type="match status" value="1"/>
</dbReference>
<dbReference type="InterPro" id="IPR003871">
    <property type="entry name" value="RFA1B/D_OB_1st"/>
</dbReference>
<dbReference type="SUPFAM" id="SSF50249">
    <property type="entry name" value="Nucleic acid-binding proteins"/>
    <property type="match status" value="1"/>
</dbReference>